<name>A0A0K2TQW4_LEPSM</name>
<reference evidence="1" key="1">
    <citation type="submission" date="2014-05" db="EMBL/GenBank/DDBJ databases">
        <authorList>
            <person name="Chronopoulou M."/>
        </authorList>
    </citation>
    <scope>NUCLEOTIDE SEQUENCE</scope>
    <source>
        <tissue evidence="1">Whole organism</tissue>
    </source>
</reference>
<organism evidence="1">
    <name type="scientific">Lepeophtheirus salmonis</name>
    <name type="common">Salmon louse</name>
    <name type="synonym">Caligus salmonis</name>
    <dbReference type="NCBI Taxonomy" id="72036"/>
    <lineage>
        <taxon>Eukaryota</taxon>
        <taxon>Metazoa</taxon>
        <taxon>Ecdysozoa</taxon>
        <taxon>Arthropoda</taxon>
        <taxon>Crustacea</taxon>
        <taxon>Multicrustacea</taxon>
        <taxon>Hexanauplia</taxon>
        <taxon>Copepoda</taxon>
        <taxon>Siphonostomatoida</taxon>
        <taxon>Caligidae</taxon>
        <taxon>Lepeophtheirus</taxon>
    </lineage>
</organism>
<dbReference type="AlphaFoldDB" id="A0A0K2TQW4"/>
<sequence>MQVLNILVQWVSTEDSRLLMLLWQTPKALESICLHIEKSK</sequence>
<protein>
    <submittedName>
        <fullName evidence="1">Uncharacterized protein</fullName>
    </submittedName>
</protein>
<evidence type="ECO:0000313" key="1">
    <source>
        <dbReference type="EMBL" id="CDW27791.1"/>
    </source>
</evidence>
<feature type="non-terminal residue" evidence="1">
    <location>
        <position position="40"/>
    </location>
</feature>
<proteinExistence type="predicted"/>
<dbReference type="EMBL" id="HACA01010430">
    <property type="protein sequence ID" value="CDW27791.1"/>
    <property type="molecule type" value="Transcribed_RNA"/>
</dbReference>
<accession>A0A0K2TQW4</accession>